<accession>A0ABV8I7V4</accession>
<comment type="caution">
    <text evidence="1">The sequence shown here is derived from an EMBL/GenBank/DDBJ whole genome shotgun (WGS) entry which is preliminary data.</text>
</comment>
<organism evidence="1 2">
    <name type="scientific">Planomonospora corallina</name>
    <dbReference type="NCBI Taxonomy" id="1806052"/>
    <lineage>
        <taxon>Bacteria</taxon>
        <taxon>Bacillati</taxon>
        <taxon>Actinomycetota</taxon>
        <taxon>Actinomycetes</taxon>
        <taxon>Streptosporangiales</taxon>
        <taxon>Streptosporangiaceae</taxon>
        <taxon>Planomonospora</taxon>
    </lineage>
</organism>
<reference evidence="2" key="1">
    <citation type="journal article" date="2019" name="Int. J. Syst. Evol. Microbiol.">
        <title>The Global Catalogue of Microorganisms (GCM) 10K type strain sequencing project: providing services to taxonomists for standard genome sequencing and annotation.</title>
        <authorList>
            <consortium name="The Broad Institute Genomics Platform"/>
            <consortium name="The Broad Institute Genome Sequencing Center for Infectious Disease"/>
            <person name="Wu L."/>
            <person name="Ma J."/>
        </authorList>
    </citation>
    <scope>NUCLEOTIDE SEQUENCE [LARGE SCALE GENOMIC DNA]</scope>
    <source>
        <strain evidence="2">TBRC 4489</strain>
    </source>
</reference>
<name>A0ABV8I7V4_9ACTN</name>
<evidence type="ECO:0000313" key="2">
    <source>
        <dbReference type="Proteomes" id="UP001595850"/>
    </source>
</evidence>
<protein>
    <submittedName>
        <fullName evidence="1">Uncharacterized protein</fullName>
    </submittedName>
</protein>
<evidence type="ECO:0000313" key="1">
    <source>
        <dbReference type="EMBL" id="MFC4060231.1"/>
    </source>
</evidence>
<keyword evidence="2" id="KW-1185">Reference proteome</keyword>
<dbReference type="Proteomes" id="UP001595850">
    <property type="component" value="Unassembled WGS sequence"/>
</dbReference>
<gene>
    <name evidence="1" type="ORF">ACFOWE_18155</name>
</gene>
<proteinExistence type="predicted"/>
<dbReference type="RefSeq" id="WP_377289286.1">
    <property type="nucleotide sequence ID" value="NZ_JBHSBM010000018.1"/>
</dbReference>
<sequence length="100" mass="10653">MTTITAPATLTIPVGGPRVPSSVYKVRTTEQRAAVMEIVDSPDFGFACDNPLSAGVRPAYTGPFSFLWYDKSGELNAVRIGKRGNILQRATGSSACARFA</sequence>
<dbReference type="EMBL" id="JBHSBM010000018">
    <property type="protein sequence ID" value="MFC4060231.1"/>
    <property type="molecule type" value="Genomic_DNA"/>
</dbReference>